<proteinExistence type="predicted"/>
<dbReference type="Gene3D" id="3.60.130.30">
    <property type="match status" value="1"/>
</dbReference>
<feature type="non-terminal residue" evidence="1">
    <location>
        <position position="1"/>
    </location>
</feature>
<dbReference type="AlphaFoldDB" id="A0A371CJ05"/>
<organism evidence="1 2">
    <name type="scientific">Lentinus brumalis</name>
    <dbReference type="NCBI Taxonomy" id="2498619"/>
    <lineage>
        <taxon>Eukaryota</taxon>
        <taxon>Fungi</taxon>
        <taxon>Dikarya</taxon>
        <taxon>Basidiomycota</taxon>
        <taxon>Agaricomycotina</taxon>
        <taxon>Agaricomycetes</taxon>
        <taxon>Polyporales</taxon>
        <taxon>Polyporaceae</taxon>
        <taxon>Lentinus</taxon>
    </lineage>
</organism>
<evidence type="ECO:0000313" key="2">
    <source>
        <dbReference type="Proteomes" id="UP000256964"/>
    </source>
</evidence>
<name>A0A371CJ05_9APHY</name>
<accession>A0A371CJ05</accession>
<dbReference type="STRING" id="139420.A0A371CJ05"/>
<reference evidence="1 2" key="1">
    <citation type="journal article" date="2018" name="Biotechnol. Biofuels">
        <title>Integrative visual omics of the white-rot fungus Polyporus brumalis exposes the biotechnological potential of its oxidative enzymes for delignifying raw plant biomass.</title>
        <authorList>
            <person name="Miyauchi S."/>
            <person name="Rancon A."/>
            <person name="Drula E."/>
            <person name="Hage H."/>
            <person name="Chaduli D."/>
            <person name="Favel A."/>
            <person name="Grisel S."/>
            <person name="Henrissat B."/>
            <person name="Herpoel-Gimbert I."/>
            <person name="Ruiz-Duenas F.J."/>
            <person name="Chevret D."/>
            <person name="Hainaut M."/>
            <person name="Lin J."/>
            <person name="Wang M."/>
            <person name="Pangilinan J."/>
            <person name="Lipzen A."/>
            <person name="Lesage-Meessen L."/>
            <person name="Navarro D."/>
            <person name="Riley R."/>
            <person name="Grigoriev I.V."/>
            <person name="Zhou S."/>
            <person name="Raouche S."/>
            <person name="Rosso M.N."/>
        </authorList>
    </citation>
    <scope>NUCLEOTIDE SEQUENCE [LARGE SCALE GENOMIC DNA]</scope>
    <source>
        <strain evidence="1 2">BRFM 1820</strain>
    </source>
</reference>
<protein>
    <submittedName>
        <fullName evidence="1">Uncharacterized protein</fullName>
    </submittedName>
</protein>
<evidence type="ECO:0000313" key="1">
    <source>
        <dbReference type="EMBL" id="RDX40269.1"/>
    </source>
</evidence>
<dbReference type="EMBL" id="KZ857570">
    <property type="protein sequence ID" value="RDX40269.1"/>
    <property type="molecule type" value="Genomic_DNA"/>
</dbReference>
<keyword evidence="2" id="KW-1185">Reference proteome</keyword>
<gene>
    <name evidence="1" type="ORF">OH76DRAFT_1366488</name>
</gene>
<dbReference type="OrthoDB" id="2743413at2759"/>
<dbReference type="Proteomes" id="UP000256964">
    <property type="component" value="Unassembled WGS sequence"/>
</dbReference>
<sequence length="112" mass="12431">TLCSVTALGRYNPKQSGHLVLWSLRKVIEFPPSATIFLPSATVPHSNTILTQAGETRLSITQYTAGGLLRWAACGFQSQKNFEAAGNKFDITGQERWRLGMSLLSKWDEFVD</sequence>